<reference evidence="15 19" key="2">
    <citation type="journal article" date="2019" name="Nat. Med.">
        <title>A library of human gut bacterial isolates paired with longitudinal multiomics data enables mechanistic microbiome research.</title>
        <authorList>
            <person name="Poyet M."/>
            <person name="Groussin M."/>
            <person name="Gibbons S.M."/>
            <person name="Avila-Pacheco J."/>
            <person name="Jiang X."/>
            <person name="Kearney S.M."/>
            <person name="Perrotta A.R."/>
            <person name="Berdy B."/>
            <person name="Zhao S."/>
            <person name="Lieberman T.D."/>
            <person name="Swanson P.K."/>
            <person name="Smith M."/>
            <person name="Roesemann S."/>
            <person name="Alexander J.E."/>
            <person name="Rich S.A."/>
            <person name="Livny J."/>
            <person name="Vlamakis H."/>
            <person name="Clish C."/>
            <person name="Bullock K."/>
            <person name="Deik A."/>
            <person name="Scott J."/>
            <person name="Pierce K.A."/>
            <person name="Xavier R.J."/>
            <person name="Alm E.J."/>
        </authorList>
    </citation>
    <scope>NUCLEOTIDE SEQUENCE [LARGE SCALE GENOMIC DNA]</scope>
    <source>
        <strain evidence="15 19">BIOML-A13</strain>
    </source>
</reference>
<evidence type="ECO:0000256" key="5">
    <source>
        <dbReference type="ARBA" id="ARBA00022598"/>
    </source>
</evidence>
<evidence type="ECO:0000256" key="13">
    <source>
        <dbReference type="HAMAP-Rule" id="MF_00281"/>
    </source>
</evidence>
<dbReference type="Pfam" id="PF01409">
    <property type="entry name" value="tRNA-synt_2d"/>
    <property type="match status" value="1"/>
</dbReference>
<evidence type="ECO:0000256" key="1">
    <source>
        <dbReference type="ARBA" id="ARBA00004496"/>
    </source>
</evidence>
<dbReference type="CDD" id="cd00496">
    <property type="entry name" value="PheRS_alpha_core"/>
    <property type="match status" value="1"/>
</dbReference>
<dbReference type="GO" id="GO:0000049">
    <property type="term" value="F:tRNA binding"/>
    <property type="evidence" value="ECO:0007669"/>
    <property type="project" value="InterPro"/>
</dbReference>
<keyword evidence="8 13" id="KW-0067">ATP-binding</keyword>
<evidence type="ECO:0000256" key="11">
    <source>
        <dbReference type="ARBA" id="ARBA00023146"/>
    </source>
</evidence>
<evidence type="ECO:0000313" key="17">
    <source>
        <dbReference type="EMBL" id="NGG36221.1"/>
    </source>
</evidence>
<dbReference type="OMA" id="EIMGCGM"/>
<evidence type="ECO:0000256" key="4">
    <source>
        <dbReference type="ARBA" id="ARBA00022490"/>
    </source>
</evidence>
<evidence type="ECO:0000313" key="16">
    <source>
        <dbReference type="EMBL" id="KWZ82640.1"/>
    </source>
</evidence>
<organism evidence="15 19">
    <name type="scientific">Bifidobacterium bifidum</name>
    <dbReference type="NCBI Taxonomy" id="1681"/>
    <lineage>
        <taxon>Bacteria</taxon>
        <taxon>Bacillati</taxon>
        <taxon>Actinomycetota</taxon>
        <taxon>Actinomycetes</taxon>
        <taxon>Bifidobacteriales</taxon>
        <taxon>Bifidobacteriaceae</taxon>
        <taxon>Bifidobacterium</taxon>
    </lineage>
</organism>
<dbReference type="InterPro" id="IPR045864">
    <property type="entry name" value="aa-tRNA-synth_II/BPL/LPL"/>
</dbReference>
<comment type="catalytic activity">
    <reaction evidence="12 13">
        <text>tRNA(Phe) + L-phenylalanine + ATP = L-phenylalanyl-tRNA(Phe) + AMP + diphosphate + H(+)</text>
        <dbReference type="Rhea" id="RHEA:19413"/>
        <dbReference type="Rhea" id="RHEA-COMP:9668"/>
        <dbReference type="Rhea" id="RHEA-COMP:9699"/>
        <dbReference type="ChEBI" id="CHEBI:15378"/>
        <dbReference type="ChEBI" id="CHEBI:30616"/>
        <dbReference type="ChEBI" id="CHEBI:33019"/>
        <dbReference type="ChEBI" id="CHEBI:58095"/>
        <dbReference type="ChEBI" id="CHEBI:78442"/>
        <dbReference type="ChEBI" id="CHEBI:78531"/>
        <dbReference type="ChEBI" id="CHEBI:456215"/>
        <dbReference type="EC" id="6.1.1.20"/>
    </reaction>
</comment>
<dbReference type="PANTHER" id="PTHR11538">
    <property type="entry name" value="PHENYLALANYL-TRNA SYNTHETASE"/>
    <property type="match status" value="1"/>
</dbReference>
<dbReference type="HAMAP" id="MF_00281">
    <property type="entry name" value="Phe_tRNA_synth_alpha1"/>
    <property type="match status" value="1"/>
</dbReference>
<keyword evidence="10 13" id="KW-0648">Protein biosynthesis</keyword>
<comment type="subcellular location">
    <subcellularLocation>
        <location evidence="1 13">Cytoplasm</location>
    </subcellularLocation>
</comment>
<gene>
    <name evidence="13 15" type="primary">pheS</name>
    <name evidence="17" type="ORF">G5T23_04045</name>
    <name evidence="15" type="ORF">GBA83_09050</name>
    <name evidence="16" type="ORF">HMPREF3196_00190</name>
</gene>
<accession>A0A0H2PER4</accession>
<dbReference type="Proteomes" id="UP000488776">
    <property type="component" value="Unassembled WGS sequence"/>
</dbReference>
<dbReference type="Pfam" id="PF02912">
    <property type="entry name" value="Phe_tRNA-synt_N"/>
    <property type="match status" value="1"/>
</dbReference>
<keyword evidence="5 13" id="KW-0436">Ligase</keyword>
<dbReference type="EMBL" id="JAAJBJ010000003">
    <property type="protein sequence ID" value="NGG36221.1"/>
    <property type="molecule type" value="Genomic_DNA"/>
</dbReference>
<reference evidence="16 18" key="1">
    <citation type="submission" date="2016-01" db="EMBL/GenBank/DDBJ databases">
        <authorList>
            <person name="Oliw E.H."/>
        </authorList>
    </citation>
    <scope>NUCLEOTIDE SEQUENCE [LARGE SCALE GENOMIC DNA]</scope>
    <source>
        <strain evidence="16 18">MJR8628B</strain>
    </source>
</reference>
<dbReference type="GO" id="GO:0005737">
    <property type="term" value="C:cytoplasm"/>
    <property type="evidence" value="ECO:0007669"/>
    <property type="project" value="UniProtKB-SubCell"/>
</dbReference>
<dbReference type="GO" id="GO:0004826">
    <property type="term" value="F:phenylalanine-tRNA ligase activity"/>
    <property type="evidence" value="ECO:0007669"/>
    <property type="project" value="UniProtKB-UniRule"/>
</dbReference>
<keyword evidence="11 13" id="KW-0030">Aminoacyl-tRNA synthetase</keyword>
<evidence type="ECO:0000313" key="18">
    <source>
        <dbReference type="Proteomes" id="UP000070092"/>
    </source>
</evidence>
<dbReference type="EMBL" id="WDOP01000010">
    <property type="protein sequence ID" value="KAB7486140.1"/>
    <property type="molecule type" value="Genomic_DNA"/>
</dbReference>
<evidence type="ECO:0000313" key="20">
    <source>
        <dbReference type="Proteomes" id="UP000488776"/>
    </source>
</evidence>
<proteinExistence type="inferred from homology"/>
<dbReference type="EC" id="6.1.1.20" evidence="13"/>
<dbReference type="GO" id="GO:0000287">
    <property type="term" value="F:magnesium ion binding"/>
    <property type="evidence" value="ECO:0007669"/>
    <property type="project" value="UniProtKB-UniRule"/>
</dbReference>
<evidence type="ECO:0000313" key="19">
    <source>
        <dbReference type="Proteomes" id="UP000451386"/>
    </source>
</evidence>
<evidence type="ECO:0000256" key="3">
    <source>
        <dbReference type="ARBA" id="ARBA00011209"/>
    </source>
</evidence>
<feature type="domain" description="Aminoacyl-transfer RNA synthetases class-II family profile" evidence="14">
    <location>
        <begin position="119"/>
        <end position="330"/>
    </location>
</feature>
<evidence type="ECO:0000256" key="10">
    <source>
        <dbReference type="ARBA" id="ARBA00022917"/>
    </source>
</evidence>
<dbReference type="Gene3D" id="3.30.930.10">
    <property type="entry name" value="Bira Bifunctional Protein, Domain 2"/>
    <property type="match status" value="1"/>
</dbReference>
<dbReference type="InterPro" id="IPR004188">
    <property type="entry name" value="Phe-tRNA_ligase_II_N"/>
</dbReference>
<dbReference type="RefSeq" id="WP_003813536.1">
    <property type="nucleotide sequence ID" value="NZ_AP024712.1"/>
</dbReference>
<comment type="similarity">
    <text evidence="2 13">Belongs to the class-II aminoacyl-tRNA synthetase family. Phe-tRNA synthetase alpha subunit type 1 subfamily.</text>
</comment>
<dbReference type="InterPro" id="IPR022911">
    <property type="entry name" value="Phe_tRNA_ligase_alpha1_bac"/>
</dbReference>
<evidence type="ECO:0000313" key="15">
    <source>
        <dbReference type="EMBL" id="KAB7486140.1"/>
    </source>
</evidence>
<evidence type="ECO:0000256" key="6">
    <source>
        <dbReference type="ARBA" id="ARBA00022723"/>
    </source>
</evidence>
<dbReference type="InterPro" id="IPR006195">
    <property type="entry name" value="aa-tRNA-synth_II"/>
</dbReference>
<comment type="cofactor">
    <cofactor evidence="13">
        <name>Mg(2+)</name>
        <dbReference type="ChEBI" id="CHEBI:18420"/>
    </cofactor>
    <text evidence="13">Binds 2 magnesium ions per tetramer.</text>
</comment>
<dbReference type="NCBIfam" id="TIGR00468">
    <property type="entry name" value="pheS"/>
    <property type="match status" value="1"/>
</dbReference>
<dbReference type="Proteomes" id="UP000070092">
    <property type="component" value="Unassembled WGS sequence"/>
</dbReference>
<feature type="binding site" evidence="13">
    <location>
        <position position="273"/>
    </location>
    <ligand>
        <name>Mg(2+)</name>
        <dbReference type="ChEBI" id="CHEBI:18420"/>
        <note>shared with beta subunit</note>
    </ligand>
</feature>
<dbReference type="PROSITE" id="PS50862">
    <property type="entry name" value="AA_TRNA_LIGASE_II"/>
    <property type="match status" value="1"/>
</dbReference>
<comment type="caution">
    <text evidence="15">The sequence shown here is derived from an EMBL/GenBank/DDBJ whole genome shotgun (WGS) entry which is preliminary data.</text>
</comment>
<dbReference type="PANTHER" id="PTHR11538:SF41">
    <property type="entry name" value="PHENYLALANINE--TRNA LIGASE, MITOCHONDRIAL"/>
    <property type="match status" value="1"/>
</dbReference>
<name>A0A0H2PER4_BIFBI</name>
<dbReference type="GO" id="GO:0006432">
    <property type="term" value="P:phenylalanyl-tRNA aminoacylation"/>
    <property type="evidence" value="ECO:0007669"/>
    <property type="project" value="UniProtKB-UniRule"/>
</dbReference>
<dbReference type="AlphaFoldDB" id="A0A0H2PER4"/>
<dbReference type="SUPFAM" id="SSF46589">
    <property type="entry name" value="tRNA-binding arm"/>
    <property type="match status" value="1"/>
</dbReference>
<keyword evidence="6 13" id="KW-0479">Metal-binding</keyword>
<dbReference type="EMBL" id="LRPO01000006">
    <property type="protein sequence ID" value="KWZ82640.1"/>
    <property type="molecule type" value="Genomic_DNA"/>
</dbReference>
<keyword evidence="7 13" id="KW-0547">Nucleotide-binding</keyword>
<dbReference type="InterPro" id="IPR004529">
    <property type="entry name" value="Phe-tRNA-synth_IIc_asu"/>
</dbReference>
<dbReference type="GO" id="GO:0005524">
    <property type="term" value="F:ATP binding"/>
    <property type="evidence" value="ECO:0007669"/>
    <property type="project" value="UniProtKB-UniRule"/>
</dbReference>
<dbReference type="SUPFAM" id="SSF55681">
    <property type="entry name" value="Class II aaRS and biotin synthetases"/>
    <property type="match status" value="1"/>
</dbReference>
<comment type="subunit">
    <text evidence="3 13">Tetramer of two alpha and two beta subunits.</text>
</comment>
<evidence type="ECO:0000256" key="9">
    <source>
        <dbReference type="ARBA" id="ARBA00022842"/>
    </source>
</evidence>
<sequence length="355" mass="38950">MADNALFDAQSVTDAVAEGISKIQNASSLEELKAIKTQYAGAESAMTKASKAIGSLPVDQKKEAGKLMGKLRADFGRAFGPKEAELKAQEEQRALEAETVDMTLPVNRRPLGARHPLAKLMEDVEDLFISMGWQISAGPEVETEWYDFDALNFGPDHPARQMQDTFYVKGNQAHDAAGFVGSNMVLRTQTSSDQVRALLTRGVPLYIASPGRVFRTDELDATHTPVFHQCEALAVDKHLTMADLKGVLDKLAVAMFGPEAKTRLRPSYFPFTEPSAELDLWFPDKKGGAGWLEWGGCGMVNPNVLKSAGIDPEEYTGFAFGVGMERTLLLRSDINDMHDLVEGDVRFSEQFVMGE</sequence>
<evidence type="ECO:0000256" key="2">
    <source>
        <dbReference type="ARBA" id="ARBA00010207"/>
    </source>
</evidence>
<dbReference type="InterPro" id="IPR002319">
    <property type="entry name" value="Phenylalanyl-tRNA_Synthase"/>
</dbReference>
<evidence type="ECO:0000259" key="14">
    <source>
        <dbReference type="PROSITE" id="PS50862"/>
    </source>
</evidence>
<dbReference type="GeneID" id="93092733"/>
<keyword evidence="9 13" id="KW-0460">Magnesium</keyword>
<evidence type="ECO:0000256" key="12">
    <source>
        <dbReference type="ARBA" id="ARBA00049255"/>
    </source>
</evidence>
<dbReference type="InterPro" id="IPR010978">
    <property type="entry name" value="tRNA-bd_arm"/>
</dbReference>
<reference evidence="17 20" key="3">
    <citation type="submission" date="2020-02" db="EMBL/GenBank/DDBJ databases">
        <title>Antibiotic susceptibility profiles of lactic acid bacteria isolated from the human vagina and genetic basis of atypical resistances.</title>
        <authorList>
            <person name="Sirichoat A."/>
            <person name="Florez A.B."/>
            <person name="Vazquez L."/>
            <person name="Buppasiri P."/>
            <person name="Panya M."/>
            <person name="Lulitanond V."/>
            <person name="Mayo B."/>
        </authorList>
    </citation>
    <scope>NUCLEOTIDE SEQUENCE [LARGE SCALE GENOMIC DNA]</scope>
    <source>
        <strain evidence="17 20">VA07-1AN</strain>
    </source>
</reference>
<evidence type="ECO:0000256" key="8">
    <source>
        <dbReference type="ARBA" id="ARBA00022840"/>
    </source>
</evidence>
<dbReference type="PATRIC" id="fig|1681.23.peg.1724"/>
<dbReference type="Proteomes" id="UP000451386">
    <property type="component" value="Unassembled WGS sequence"/>
</dbReference>
<protein>
    <recommendedName>
        <fullName evidence="13">Phenylalanine--tRNA ligase alpha subunit</fullName>
        <ecNumber evidence="13">6.1.1.20</ecNumber>
    </recommendedName>
    <alternativeName>
        <fullName evidence="13">Phenylalanyl-tRNA synthetase alpha subunit</fullName>
        <shortName evidence="13">PheRS</shortName>
    </alternativeName>
</protein>
<keyword evidence="4 13" id="KW-0963">Cytoplasm</keyword>
<evidence type="ECO:0000256" key="7">
    <source>
        <dbReference type="ARBA" id="ARBA00022741"/>
    </source>
</evidence>